<organism evidence="11 12">
    <name type="scientific">Nitrincola iocasae</name>
    <dbReference type="NCBI Taxonomy" id="2614693"/>
    <lineage>
        <taxon>Bacteria</taxon>
        <taxon>Pseudomonadati</taxon>
        <taxon>Pseudomonadota</taxon>
        <taxon>Gammaproteobacteria</taxon>
        <taxon>Oceanospirillales</taxon>
        <taxon>Oceanospirillaceae</taxon>
        <taxon>Nitrincola</taxon>
    </lineage>
</organism>
<accession>A0A5J6LFK3</accession>
<keyword evidence="4 9" id="KW-0997">Cell inner membrane</keyword>
<comment type="function">
    <text evidence="9">Part of the tripartite ATP-independent periplasmic (TRAP) transport system.</text>
</comment>
<evidence type="ECO:0000256" key="5">
    <source>
        <dbReference type="ARBA" id="ARBA00022692"/>
    </source>
</evidence>
<keyword evidence="3" id="KW-1003">Cell membrane</keyword>
<feature type="transmembrane region" description="Helical" evidence="9">
    <location>
        <begin position="21"/>
        <end position="43"/>
    </location>
</feature>
<dbReference type="AlphaFoldDB" id="A0A5J6LFK3"/>
<dbReference type="KEGG" id="nik:F5I99_12270"/>
<evidence type="ECO:0000313" key="12">
    <source>
        <dbReference type="Proteomes" id="UP000325606"/>
    </source>
</evidence>
<comment type="caution">
    <text evidence="9">Lacks conserved residue(s) required for the propagation of feature annotation.</text>
</comment>
<evidence type="ECO:0000256" key="1">
    <source>
        <dbReference type="ARBA" id="ARBA00004429"/>
    </source>
</evidence>
<feature type="domain" description="Tripartite ATP-independent periplasmic transporters DctQ component" evidence="10">
    <location>
        <begin position="29"/>
        <end position="162"/>
    </location>
</feature>
<proteinExistence type="inferred from homology"/>
<dbReference type="Pfam" id="PF04290">
    <property type="entry name" value="DctQ"/>
    <property type="match status" value="1"/>
</dbReference>
<sequence>MLSVCHLVSWVDRLSETVGKAISWMCLAIIAVMLYEIAARYFFNSPTSWAHEVTTMLYGTFCIMAGTYTHRYQGHVRSEALYHLFSRRGKAIVDTLTGSLVLFVLIMFFVASVDFAWDSWQRAEVSSRSTWAPPLYPFKTVLPLAVGLIALQSAAHLVRDICVAFNVGCDACADRGVEAEH</sequence>
<dbReference type="PANTHER" id="PTHR35011">
    <property type="entry name" value="2,3-DIKETO-L-GULONATE TRAP TRANSPORTER SMALL PERMEASE PROTEIN YIAM"/>
    <property type="match status" value="1"/>
</dbReference>
<keyword evidence="5 9" id="KW-0812">Transmembrane</keyword>
<feature type="transmembrane region" description="Helical" evidence="9">
    <location>
        <begin position="91"/>
        <end position="111"/>
    </location>
</feature>
<dbReference type="EMBL" id="CP044222">
    <property type="protein sequence ID" value="QEW07218.1"/>
    <property type="molecule type" value="Genomic_DNA"/>
</dbReference>
<keyword evidence="2 9" id="KW-0813">Transport</keyword>
<dbReference type="GO" id="GO:0005886">
    <property type="term" value="C:plasma membrane"/>
    <property type="evidence" value="ECO:0007669"/>
    <property type="project" value="UniProtKB-SubCell"/>
</dbReference>
<keyword evidence="6 9" id="KW-1133">Transmembrane helix</keyword>
<evidence type="ECO:0000256" key="2">
    <source>
        <dbReference type="ARBA" id="ARBA00022448"/>
    </source>
</evidence>
<name>A0A5J6LFK3_9GAMM</name>
<dbReference type="InterPro" id="IPR055348">
    <property type="entry name" value="DctQ"/>
</dbReference>
<keyword evidence="7 9" id="KW-0472">Membrane</keyword>
<gene>
    <name evidence="11" type="ORF">F5I99_12270</name>
</gene>
<evidence type="ECO:0000256" key="9">
    <source>
        <dbReference type="RuleBase" id="RU369079"/>
    </source>
</evidence>
<comment type="subcellular location">
    <subcellularLocation>
        <location evidence="1 9">Cell inner membrane</location>
        <topology evidence="1 9">Multi-pass membrane protein</topology>
    </subcellularLocation>
</comment>
<dbReference type="RefSeq" id="WP_151056408.1">
    <property type="nucleotide sequence ID" value="NZ_CP044222.1"/>
</dbReference>
<evidence type="ECO:0000259" key="10">
    <source>
        <dbReference type="Pfam" id="PF04290"/>
    </source>
</evidence>
<evidence type="ECO:0000256" key="4">
    <source>
        <dbReference type="ARBA" id="ARBA00022519"/>
    </source>
</evidence>
<evidence type="ECO:0000256" key="3">
    <source>
        <dbReference type="ARBA" id="ARBA00022475"/>
    </source>
</evidence>
<reference evidence="11 12" key="1">
    <citation type="submission" date="2019-09" db="EMBL/GenBank/DDBJ databases">
        <title>Nitrincola iocasae sp. nov., a bacterium isolated from the sediment collected at a cold seep field in South China Sea.</title>
        <authorList>
            <person name="Zhang H."/>
            <person name="Wang H."/>
            <person name="Li C."/>
        </authorList>
    </citation>
    <scope>NUCLEOTIDE SEQUENCE [LARGE SCALE GENOMIC DNA]</scope>
    <source>
        <strain evidence="11 12">KXZD1103</strain>
    </source>
</reference>
<keyword evidence="12" id="KW-1185">Reference proteome</keyword>
<dbReference type="GO" id="GO:0022857">
    <property type="term" value="F:transmembrane transporter activity"/>
    <property type="evidence" value="ECO:0007669"/>
    <property type="project" value="UniProtKB-UniRule"/>
</dbReference>
<evidence type="ECO:0000313" key="11">
    <source>
        <dbReference type="EMBL" id="QEW07218.1"/>
    </source>
</evidence>
<comment type="similarity">
    <text evidence="8 9">Belongs to the TRAP transporter small permease family.</text>
</comment>
<evidence type="ECO:0000256" key="6">
    <source>
        <dbReference type="ARBA" id="ARBA00022989"/>
    </source>
</evidence>
<evidence type="ECO:0000256" key="8">
    <source>
        <dbReference type="ARBA" id="ARBA00038436"/>
    </source>
</evidence>
<dbReference type="Proteomes" id="UP000325606">
    <property type="component" value="Chromosome"/>
</dbReference>
<dbReference type="InterPro" id="IPR007387">
    <property type="entry name" value="TRAP_DctQ"/>
</dbReference>
<comment type="subunit">
    <text evidence="9">The complex comprises the extracytoplasmic solute receptor protein and the two transmembrane proteins.</text>
</comment>
<evidence type="ECO:0000256" key="7">
    <source>
        <dbReference type="ARBA" id="ARBA00023136"/>
    </source>
</evidence>
<protein>
    <recommendedName>
        <fullName evidence="9">TRAP transporter small permease protein</fullName>
    </recommendedName>
</protein>
<feature type="transmembrane region" description="Helical" evidence="9">
    <location>
        <begin position="49"/>
        <end position="70"/>
    </location>
</feature>